<dbReference type="RefSeq" id="WP_387902261.1">
    <property type="nucleotide sequence ID" value="NZ_JBIBEG010000003.1"/>
</dbReference>
<evidence type="ECO:0000313" key="3">
    <source>
        <dbReference type="EMBL" id="MFF5897299.1"/>
    </source>
</evidence>
<gene>
    <name evidence="3" type="ORF">ACFY8O_15375</name>
</gene>
<feature type="transmembrane region" description="Helical" evidence="1">
    <location>
        <begin position="307"/>
        <end position="324"/>
    </location>
</feature>
<keyword evidence="4" id="KW-1185">Reference proteome</keyword>
<evidence type="ECO:0000259" key="2">
    <source>
        <dbReference type="PROSITE" id="PS51186"/>
    </source>
</evidence>
<evidence type="ECO:0000256" key="1">
    <source>
        <dbReference type="SAM" id="Phobius"/>
    </source>
</evidence>
<reference evidence="3 4" key="1">
    <citation type="submission" date="2024-10" db="EMBL/GenBank/DDBJ databases">
        <title>The Natural Products Discovery Center: Release of the First 8490 Sequenced Strains for Exploring Actinobacteria Biosynthetic Diversity.</title>
        <authorList>
            <person name="Kalkreuter E."/>
            <person name="Kautsar S.A."/>
            <person name="Yang D."/>
            <person name="Bader C.D."/>
            <person name="Teijaro C.N."/>
            <person name="Fluegel L."/>
            <person name="Davis C.M."/>
            <person name="Simpson J.R."/>
            <person name="Lauterbach L."/>
            <person name="Steele A.D."/>
            <person name="Gui C."/>
            <person name="Meng S."/>
            <person name="Li G."/>
            <person name="Viehrig K."/>
            <person name="Ye F."/>
            <person name="Su P."/>
            <person name="Kiefer A.F."/>
            <person name="Nichols A."/>
            <person name="Cepeda A.J."/>
            <person name="Yan W."/>
            <person name="Fan B."/>
            <person name="Jiang Y."/>
            <person name="Adhikari A."/>
            <person name="Zheng C.-J."/>
            <person name="Schuster L."/>
            <person name="Cowan T.M."/>
            <person name="Smanski M.J."/>
            <person name="Chevrette M.G."/>
            <person name="De Carvalho L.P.S."/>
            <person name="Shen B."/>
        </authorList>
    </citation>
    <scope>NUCLEOTIDE SEQUENCE [LARGE SCALE GENOMIC DNA]</scope>
    <source>
        <strain evidence="3 4">NPDC012540</strain>
    </source>
</reference>
<feature type="domain" description="N-acetyltransferase" evidence="2">
    <location>
        <begin position="4"/>
        <end position="150"/>
    </location>
</feature>
<dbReference type="PROSITE" id="PS51257">
    <property type="entry name" value="PROKAR_LIPOPROTEIN"/>
    <property type="match status" value="1"/>
</dbReference>
<dbReference type="InterPro" id="IPR016181">
    <property type="entry name" value="Acyl_CoA_acyltransferase"/>
</dbReference>
<dbReference type="SUPFAM" id="SSF55729">
    <property type="entry name" value="Acyl-CoA N-acyltransferases (Nat)"/>
    <property type="match status" value="1"/>
</dbReference>
<dbReference type="PROSITE" id="PS51186">
    <property type="entry name" value="GNAT"/>
    <property type="match status" value="1"/>
</dbReference>
<dbReference type="Proteomes" id="UP001602322">
    <property type="component" value="Unassembled WGS sequence"/>
</dbReference>
<accession>A0ABW6X5E4</accession>
<feature type="transmembrane region" description="Helical" evidence="1">
    <location>
        <begin position="340"/>
        <end position="360"/>
    </location>
</feature>
<protein>
    <submittedName>
        <fullName evidence="3">GNAT family N-acetyltransferase</fullName>
        <ecNumber evidence="3">2.3.1.-</ecNumber>
    </submittedName>
</protein>
<name>A0ABW6X5E4_9ACTN</name>
<keyword evidence="3" id="KW-0808">Transferase</keyword>
<keyword evidence="1" id="KW-0812">Transmembrane</keyword>
<feature type="transmembrane region" description="Helical" evidence="1">
    <location>
        <begin position="282"/>
        <end position="301"/>
    </location>
</feature>
<evidence type="ECO:0000313" key="4">
    <source>
        <dbReference type="Proteomes" id="UP001602322"/>
    </source>
</evidence>
<proteinExistence type="predicted"/>
<dbReference type="Pfam" id="PF00583">
    <property type="entry name" value="Acetyltransf_1"/>
    <property type="match status" value="1"/>
</dbReference>
<dbReference type="EMBL" id="JBIBEG010000003">
    <property type="protein sequence ID" value="MFF5897299.1"/>
    <property type="molecule type" value="Genomic_DNA"/>
</dbReference>
<keyword evidence="1" id="KW-0472">Membrane</keyword>
<dbReference type="EC" id="2.3.1.-" evidence="3"/>
<comment type="caution">
    <text evidence="3">The sequence shown here is derived from an EMBL/GenBank/DDBJ whole genome shotgun (WGS) entry which is preliminary data.</text>
</comment>
<feature type="transmembrane region" description="Helical" evidence="1">
    <location>
        <begin position="209"/>
        <end position="230"/>
    </location>
</feature>
<keyword evidence="1" id="KW-1133">Transmembrane helix</keyword>
<feature type="transmembrane region" description="Helical" evidence="1">
    <location>
        <begin position="242"/>
        <end position="261"/>
    </location>
</feature>
<organism evidence="3 4">
    <name type="scientific">Streptomyces argenteolus</name>
    <dbReference type="NCBI Taxonomy" id="67274"/>
    <lineage>
        <taxon>Bacteria</taxon>
        <taxon>Bacillati</taxon>
        <taxon>Actinomycetota</taxon>
        <taxon>Actinomycetes</taxon>
        <taxon>Kitasatosporales</taxon>
        <taxon>Streptomycetaceae</taxon>
        <taxon>Streptomyces</taxon>
    </lineage>
</organism>
<dbReference type="Gene3D" id="3.40.630.30">
    <property type="match status" value="1"/>
</dbReference>
<keyword evidence="3" id="KW-0012">Acyltransferase</keyword>
<dbReference type="GO" id="GO:0016746">
    <property type="term" value="F:acyltransferase activity"/>
    <property type="evidence" value="ECO:0007669"/>
    <property type="project" value="UniProtKB-KW"/>
</dbReference>
<dbReference type="CDD" id="cd04301">
    <property type="entry name" value="NAT_SF"/>
    <property type="match status" value="1"/>
</dbReference>
<dbReference type="InterPro" id="IPR000182">
    <property type="entry name" value="GNAT_dom"/>
</dbReference>
<sequence>MVLVSIRSATADDLPQLWTLLAGCRPDALDPASLLPEAVARGLVHVAEAEGALVGCAAAEAPSAGHVRLFAVAVRSGMRRQGIGSRLLGELLKRTPSDPAERPMISAAVGVAELEAARFLLAGGFIGTRLLKRGADTEPQIHYQYTLRGEYIDPDARHLVPVVAMEQLVDSLSAPDQAVTALVSLAGEPAFEIARFERGDPASLQSGEAAAGIAFSGSLLAAITFILGFALTSSRFPDDVRLLLIGATFSTLLSLIVYASASGELARIRANSFGKIMKWGNVLSEYGGVLPFLICLPVTYAQVSGNPWTTMVLAVVLGVAILGYERSEFSIARRFRHNRIEAALMVLTAVSPAAGAAVVATGTVTWPWTAALAATLAARTWLYLVRQGPEAGIAEHRRQWQIRA</sequence>